<evidence type="ECO:0000313" key="1">
    <source>
        <dbReference type="EMBL" id="QEI06638.1"/>
    </source>
</evidence>
<evidence type="ECO:0000313" key="2">
    <source>
        <dbReference type="Proteomes" id="UP000325161"/>
    </source>
</evidence>
<dbReference type="InterPro" id="IPR036526">
    <property type="entry name" value="C-N_Hydrolase_sf"/>
</dbReference>
<dbReference type="EMBL" id="CP043046">
    <property type="protein sequence ID" value="QEI06638.1"/>
    <property type="molecule type" value="Genomic_DNA"/>
</dbReference>
<dbReference type="Proteomes" id="UP000325161">
    <property type="component" value="Chromosome"/>
</dbReference>
<dbReference type="OrthoDB" id="9811121at2"/>
<dbReference type="KEGG" id="pacr:FXN63_12940"/>
<name>A0A5C0AWE9_9BURK</name>
<sequence>MRLSRFVTQFTLAESHSEGEEIIQTERDLSEVARYRSFVGLMTDRRPDVYARDDVDRGVTP</sequence>
<proteinExistence type="predicted"/>
<organism evidence="1 2">
    <name type="scientific">Pigmentiphaga aceris</name>
    <dbReference type="NCBI Taxonomy" id="1940612"/>
    <lineage>
        <taxon>Bacteria</taxon>
        <taxon>Pseudomonadati</taxon>
        <taxon>Pseudomonadota</taxon>
        <taxon>Betaproteobacteria</taxon>
        <taxon>Burkholderiales</taxon>
        <taxon>Alcaligenaceae</taxon>
        <taxon>Pigmentiphaga</taxon>
    </lineage>
</organism>
<protein>
    <submittedName>
        <fullName evidence="1">Uncharacterized protein</fullName>
    </submittedName>
</protein>
<keyword evidence="2" id="KW-1185">Reference proteome</keyword>
<dbReference type="SUPFAM" id="SSF56317">
    <property type="entry name" value="Carbon-nitrogen hydrolase"/>
    <property type="match status" value="1"/>
</dbReference>
<dbReference type="AlphaFoldDB" id="A0A5C0AWE9"/>
<dbReference type="RefSeq" id="WP_148815435.1">
    <property type="nucleotide sequence ID" value="NZ_CP043046.1"/>
</dbReference>
<reference evidence="1 2" key="1">
    <citation type="submission" date="2019-08" db="EMBL/GenBank/DDBJ databases">
        <title>Amphibian skin-associated Pigmentiphaga: genome sequence and occurrence across geography and hosts.</title>
        <authorList>
            <person name="Bletz M.C."/>
            <person name="Bunk B."/>
            <person name="Sproeer C."/>
            <person name="Biwer P."/>
            <person name="Reiter S."/>
            <person name="Rabemananjara F.C.E."/>
            <person name="Schulz S."/>
            <person name="Overmann J."/>
            <person name="Vences M."/>
        </authorList>
    </citation>
    <scope>NUCLEOTIDE SEQUENCE [LARGE SCALE GENOMIC DNA]</scope>
    <source>
        <strain evidence="1 2">Mada1488</strain>
    </source>
</reference>
<gene>
    <name evidence="1" type="ORF">FXN63_12940</name>
</gene>
<accession>A0A5C0AWE9</accession>